<evidence type="ECO:0000313" key="2">
    <source>
        <dbReference type="Proteomes" id="UP000827872"/>
    </source>
</evidence>
<gene>
    <name evidence="1" type="ORF">K3G42_009982</name>
</gene>
<protein>
    <submittedName>
        <fullName evidence="1">Uncharacterized protein</fullName>
    </submittedName>
</protein>
<organism evidence="1 2">
    <name type="scientific">Sphaerodactylus townsendi</name>
    <dbReference type="NCBI Taxonomy" id="933632"/>
    <lineage>
        <taxon>Eukaryota</taxon>
        <taxon>Metazoa</taxon>
        <taxon>Chordata</taxon>
        <taxon>Craniata</taxon>
        <taxon>Vertebrata</taxon>
        <taxon>Euteleostomi</taxon>
        <taxon>Lepidosauria</taxon>
        <taxon>Squamata</taxon>
        <taxon>Bifurcata</taxon>
        <taxon>Gekkota</taxon>
        <taxon>Sphaerodactylidae</taxon>
        <taxon>Sphaerodactylus</taxon>
    </lineage>
</organism>
<keyword evidence="2" id="KW-1185">Reference proteome</keyword>
<comment type="caution">
    <text evidence="1">The sequence shown here is derived from an EMBL/GenBank/DDBJ whole genome shotgun (WGS) entry which is preliminary data.</text>
</comment>
<proteinExistence type="predicted"/>
<dbReference type="EMBL" id="CM037616">
    <property type="protein sequence ID" value="KAH7991758.1"/>
    <property type="molecule type" value="Genomic_DNA"/>
</dbReference>
<dbReference type="Proteomes" id="UP000827872">
    <property type="component" value="Linkage Group LG03"/>
</dbReference>
<reference evidence="1" key="1">
    <citation type="submission" date="2021-08" db="EMBL/GenBank/DDBJ databases">
        <title>The first chromosome-level gecko genome reveals the dynamic sex chromosomes of Neotropical dwarf geckos (Sphaerodactylidae: Sphaerodactylus).</title>
        <authorList>
            <person name="Pinto B.J."/>
            <person name="Keating S.E."/>
            <person name="Gamble T."/>
        </authorList>
    </citation>
    <scope>NUCLEOTIDE SEQUENCE</scope>
    <source>
        <strain evidence="1">TG3544</strain>
    </source>
</reference>
<evidence type="ECO:0000313" key="1">
    <source>
        <dbReference type="EMBL" id="KAH7991758.1"/>
    </source>
</evidence>
<sequence>MKRGVKVKHIKHNSYNFCYFTRGKPGVQPSILMLHGFSLSKDMWLDTIKYMPEDIHVVCVDLPGHGATTRLLGDSYRAPSEPGR</sequence>
<name>A0ACB8EGV6_9SAUR</name>
<accession>A0ACB8EGV6</accession>